<keyword evidence="12" id="KW-1185">Reference proteome</keyword>
<dbReference type="OrthoDB" id="9804217at2"/>
<keyword evidence="5 9" id="KW-0028">Amino-acid biosynthesis</keyword>
<comment type="pathway">
    <text evidence="2 9">Amino-acid biosynthesis; L-tryptophan biosynthesis; L-tryptophan from chorismate: step 3/5.</text>
</comment>
<evidence type="ECO:0000256" key="5">
    <source>
        <dbReference type="ARBA" id="ARBA00022605"/>
    </source>
</evidence>
<dbReference type="UniPathway" id="UPA00035">
    <property type="reaction ID" value="UER00042"/>
</dbReference>
<name>A0A4P8YNV2_9ENTR</name>
<evidence type="ECO:0000259" key="10">
    <source>
        <dbReference type="Pfam" id="PF00697"/>
    </source>
</evidence>
<keyword evidence="7 9" id="KW-0057">Aromatic amino acid biosynthesis</keyword>
<dbReference type="InterPro" id="IPR044643">
    <property type="entry name" value="TrpF_fam"/>
</dbReference>
<dbReference type="InterPro" id="IPR011060">
    <property type="entry name" value="RibuloseP-bd_barrel"/>
</dbReference>
<evidence type="ECO:0000256" key="7">
    <source>
        <dbReference type="ARBA" id="ARBA00023141"/>
    </source>
</evidence>
<evidence type="ECO:0000256" key="9">
    <source>
        <dbReference type="HAMAP-Rule" id="MF_00135"/>
    </source>
</evidence>
<dbReference type="KEGG" id="izh:FEM41_11855"/>
<keyword evidence="8 9" id="KW-0413">Isomerase</keyword>
<dbReference type="InterPro" id="IPR001240">
    <property type="entry name" value="PRAI_dom"/>
</dbReference>
<evidence type="ECO:0000256" key="1">
    <source>
        <dbReference type="ARBA" id="ARBA00001164"/>
    </source>
</evidence>
<dbReference type="PANTHER" id="PTHR42894">
    <property type="entry name" value="N-(5'-PHOSPHORIBOSYL)ANTHRANILATE ISOMERASE"/>
    <property type="match status" value="1"/>
</dbReference>
<dbReference type="Proteomes" id="UP000302163">
    <property type="component" value="Chromosome"/>
</dbReference>
<dbReference type="InterPro" id="IPR013785">
    <property type="entry name" value="Aldolase_TIM"/>
</dbReference>
<feature type="domain" description="N-(5'phosphoribosyl) anthranilate isomerase (PRAI)" evidence="10">
    <location>
        <begin position="26"/>
        <end position="215"/>
    </location>
</feature>
<proteinExistence type="inferred from homology"/>
<dbReference type="GO" id="GO:0004640">
    <property type="term" value="F:phosphoribosylanthranilate isomerase activity"/>
    <property type="evidence" value="ECO:0007669"/>
    <property type="project" value="UniProtKB-UniRule"/>
</dbReference>
<evidence type="ECO:0000256" key="6">
    <source>
        <dbReference type="ARBA" id="ARBA00022822"/>
    </source>
</evidence>
<evidence type="ECO:0000256" key="2">
    <source>
        <dbReference type="ARBA" id="ARBA00004664"/>
    </source>
</evidence>
<evidence type="ECO:0000313" key="11">
    <source>
        <dbReference type="EMBL" id="QCT20292.1"/>
    </source>
</evidence>
<dbReference type="Pfam" id="PF00697">
    <property type="entry name" value="PRAI"/>
    <property type="match status" value="1"/>
</dbReference>
<evidence type="ECO:0000256" key="8">
    <source>
        <dbReference type="ARBA" id="ARBA00023235"/>
    </source>
</evidence>
<reference evidence="11 12" key="1">
    <citation type="submission" date="2019-05" db="EMBL/GenBank/DDBJ databases">
        <title>Complete genome sequence of Izhakiella calystegiae KSNA2, an endophyte isolated from beach morning glory (Calystegia soldanella).</title>
        <authorList>
            <person name="Jiang L."/>
            <person name="Jeong J.C."/>
            <person name="Kim C.Y."/>
            <person name="Kim D.H."/>
            <person name="Kim S.W."/>
            <person name="Lee j."/>
        </authorList>
    </citation>
    <scope>NUCLEOTIDE SEQUENCE [LARGE SCALE GENOMIC DNA]</scope>
    <source>
        <strain evidence="11 12">KSNA2</strain>
    </source>
</reference>
<sequence length="240" mass="26490">MIPSIFLVRRMLKIVRDNEGVVMKIKICGATILDEIALLNRYAVDYVGLWTGINGHPRSLTEMTLRILAAACDGPQPIAVCVQPANPGLMEMLHDCNIQWLQLHGFTPPSEVLCLKQQGINVIKTLHVDDNGVCPELRWLKDYDDAGVDIYLIDRFVSRQRIGSTGQALPQRVIKKMVERLQGRRVWLAGGIGITTIADFAAMPGVEALDIDSAARHEGRIGVPLLPLLQALHDGVNHHG</sequence>
<dbReference type="PANTHER" id="PTHR42894:SF1">
    <property type="entry name" value="N-(5'-PHOSPHORIBOSYL)ANTHRANILATE ISOMERASE"/>
    <property type="match status" value="1"/>
</dbReference>
<dbReference type="Gene3D" id="3.20.20.70">
    <property type="entry name" value="Aldolase class I"/>
    <property type="match status" value="1"/>
</dbReference>
<accession>A0A4P8YNV2</accession>
<comment type="similarity">
    <text evidence="9">Belongs to the TrpF family.</text>
</comment>
<dbReference type="HAMAP" id="MF_00135">
    <property type="entry name" value="PRAI"/>
    <property type="match status" value="1"/>
</dbReference>
<organism evidence="11 12">
    <name type="scientific">Jejubacter calystegiae</name>
    <dbReference type="NCBI Taxonomy" id="2579935"/>
    <lineage>
        <taxon>Bacteria</taxon>
        <taxon>Pseudomonadati</taxon>
        <taxon>Pseudomonadota</taxon>
        <taxon>Gammaproteobacteria</taxon>
        <taxon>Enterobacterales</taxon>
        <taxon>Enterobacteriaceae</taxon>
        <taxon>Jejubacter</taxon>
    </lineage>
</organism>
<evidence type="ECO:0000256" key="4">
    <source>
        <dbReference type="ARBA" id="ARBA00022272"/>
    </source>
</evidence>
<gene>
    <name evidence="9" type="primary">trpF</name>
    <name evidence="11" type="ORF">FEM41_11855</name>
</gene>
<evidence type="ECO:0000256" key="3">
    <source>
        <dbReference type="ARBA" id="ARBA00012572"/>
    </source>
</evidence>
<dbReference type="EC" id="5.3.1.24" evidence="3 9"/>
<evidence type="ECO:0000313" key="12">
    <source>
        <dbReference type="Proteomes" id="UP000302163"/>
    </source>
</evidence>
<dbReference type="GO" id="GO:0000162">
    <property type="term" value="P:L-tryptophan biosynthetic process"/>
    <property type="evidence" value="ECO:0007669"/>
    <property type="project" value="UniProtKB-UniRule"/>
</dbReference>
<dbReference type="EMBL" id="CP040428">
    <property type="protein sequence ID" value="QCT20292.1"/>
    <property type="molecule type" value="Genomic_DNA"/>
</dbReference>
<protein>
    <recommendedName>
        <fullName evidence="4 9">N-(5'-phosphoribosyl)anthranilate isomerase</fullName>
        <shortName evidence="9">PRAI</shortName>
        <ecNumber evidence="3 9">5.3.1.24</ecNumber>
    </recommendedName>
</protein>
<dbReference type="AlphaFoldDB" id="A0A4P8YNV2"/>
<dbReference type="SUPFAM" id="SSF51366">
    <property type="entry name" value="Ribulose-phoshate binding barrel"/>
    <property type="match status" value="1"/>
</dbReference>
<keyword evidence="6 9" id="KW-0822">Tryptophan biosynthesis</keyword>
<comment type="catalytic activity">
    <reaction evidence="1 9">
        <text>N-(5-phospho-beta-D-ribosyl)anthranilate = 1-(2-carboxyphenylamino)-1-deoxy-D-ribulose 5-phosphate</text>
        <dbReference type="Rhea" id="RHEA:21540"/>
        <dbReference type="ChEBI" id="CHEBI:18277"/>
        <dbReference type="ChEBI" id="CHEBI:58613"/>
        <dbReference type="EC" id="5.3.1.24"/>
    </reaction>
</comment>